<comment type="pathway">
    <text evidence="1">Pyrimidine metabolism; CTP biosynthesis via de novo pathway; CTP from UDP: step 2/2.</text>
</comment>
<dbReference type="AlphaFoldDB" id="A0A538TVR1"/>
<dbReference type="GO" id="GO:0042802">
    <property type="term" value="F:identical protein binding"/>
    <property type="evidence" value="ECO:0007669"/>
    <property type="project" value="TreeGrafter"/>
</dbReference>
<evidence type="ECO:0000256" key="5">
    <source>
        <dbReference type="ARBA" id="ARBA00022741"/>
    </source>
</evidence>
<accession>A0A538TVR1</accession>
<evidence type="ECO:0000256" key="2">
    <source>
        <dbReference type="ARBA" id="ARBA00007533"/>
    </source>
</evidence>
<evidence type="ECO:0000313" key="12">
    <source>
        <dbReference type="Proteomes" id="UP000316609"/>
    </source>
</evidence>
<evidence type="ECO:0000256" key="7">
    <source>
        <dbReference type="ARBA" id="ARBA00022962"/>
    </source>
</evidence>
<dbReference type="EMBL" id="VBOY01000031">
    <property type="protein sequence ID" value="TMQ67723.1"/>
    <property type="molecule type" value="Genomic_DNA"/>
</dbReference>
<dbReference type="PANTHER" id="PTHR11550:SF0">
    <property type="entry name" value="CTP SYNTHASE-RELATED"/>
    <property type="match status" value="1"/>
</dbReference>
<evidence type="ECO:0000259" key="10">
    <source>
        <dbReference type="Pfam" id="PF00117"/>
    </source>
</evidence>
<keyword evidence="8" id="KW-0665">Pyrimidine biosynthesis</keyword>
<evidence type="ECO:0000256" key="1">
    <source>
        <dbReference type="ARBA" id="ARBA00005171"/>
    </source>
</evidence>
<dbReference type="GO" id="GO:0003883">
    <property type="term" value="F:CTP synthase activity"/>
    <property type="evidence" value="ECO:0007669"/>
    <property type="project" value="UniProtKB-EC"/>
</dbReference>
<evidence type="ECO:0000256" key="4">
    <source>
        <dbReference type="ARBA" id="ARBA00022598"/>
    </source>
</evidence>
<dbReference type="InterPro" id="IPR017926">
    <property type="entry name" value="GATASE"/>
</dbReference>
<protein>
    <recommendedName>
        <fullName evidence="3">CTP synthase (glutamine hydrolyzing)</fullName>
        <ecNumber evidence="3">6.3.4.2</ecNumber>
    </recommendedName>
</protein>
<dbReference type="GO" id="GO:0019856">
    <property type="term" value="P:pyrimidine nucleobase biosynthetic process"/>
    <property type="evidence" value="ECO:0007669"/>
    <property type="project" value="TreeGrafter"/>
</dbReference>
<keyword evidence="5" id="KW-0547">Nucleotide-binding</keyword>
<dbReference type="GO" id="GO:0005829">
    <property type="term" value="C:cytosol"/>
    <property type="evidence" value="ECO:0007669"/>
    <property type="project" value="TreeGrafter"/>
</dbReference>
<sequence>MKQIRIGLIGDRDDRVTAHWAIARSLEQAGETLACDVQPAWLPTAELARDLAPAASCDGLWCVPASPYADGAAAIAAIRLARERPIPFLGTCGGYQHALLEYARNVLGLAEAAHGEETPDAALVLIGRLSCDLVEVTGPIRLKPGSRLASLCGRLELAEGYHCRFGLDPRHRARFEGGPLRIVGEDRAGEARAFELSDHPFFLGTAFQPERAILAGRVHPIVLGFLRAAREARARPPAAGAAVRQS</sequence>
<proteinExistence type="inferred from homology"/>
<evidence type="ECO:0000256" key="8">
    <source>
        <dbReference type="ARBA" id="ARBA00022975"/>
    </source>
</evidence>
<dbReference type="InterPro" id="IPR004468">
    <property type="entry name" value="CTP_synthase"/>
</dbReference>
<name>A0A538TVR1_UNCEI</name>
<dbReference type="EC" id="6.3.4.2" evidence="3"/>
<dbReference type="PANTHER" id="PTHR11550">
    <property type="entry name" value="CTP SYNTHASE"/>
    <property type="match status" value="1"/>
</dbReference>
<dbReference type="Gene3D" id="3.40.50.880">
    <property type="match status" value="1"/>
</dbReference>
<comment type="similarity">
    <text evidence="2">Belongs to the CTP synthase family.</text>
</comment>
<dbReference type="Pfam" id="PF00117">
    <property type="entry name" value="GATase"/>
    <property type="match status" value="1"/>
</dbReference>
<reference evidence="11 12" key="1">
    <citation type="journal article" date="2019" name="Nat. Microbiol.">
        <title>Mediterranean grassland soil C-N compound turnover is dependent on rainfall and depth, and is mediated by genomically divergent microorganisms.</title>
        <authorList>
            <person name="Diamond S."/>
            <person name="Andeer P.F."/>
            <person name="Li Z."/>
            <person name="Crits-Christoph A."/>
            <person name="Burstein D."/>
            <person name="Anantharaman K."/>
            <person name="Lane K.R."/>
            <person name="Thomas B.C."/>
            <person name="Pan C."/>
            <person name="Northen T.R."/>
            <person name="Banfield J.F."/>
        </authorList>
    </citation>
    <scope>NUCLEOTIDE SEQUENCE [LARGE SCALE GENOMIC DNA]</scope>
    <source>
        <strain evidence="11">WS_8</strain>
    </source>
</reference>
<dbReference type="PROSITE" id="PS51273">
    <property type="entry name" value="GATASE_TYPE_1"/>
    <property type="match status" value="1"/>
</dbReference>
<evidence type="ECO:0000256" key="3">
    <source>
        <dbReference type="ARBA" id="ARBA00012291"/>
    </source>
</evidence>
<keyword evidence="4" id="KW-0436">Ligase</keyword>
<evidence type="ECO:0000256" key="6">
    <source>
        <dbReference type="ARBA" id="ARBA00022840"/>
    </source>
</evidence>
<feature type="domain" description="Glutamine amidotransferase" evidence="10">
    <location>
        <begin position="23"/>
        <end position="117"/>
    </location>
</feature>
<comment type="caution">
    <text evidence="11">The sequence shown here is derived from an EMBL/GenBank/DDBJ whole genome shotgun (WGS) entry which is preliminary data.</text>
</comment>
<dbReference type="GO" id="GO:0005524">
    <property type="term" value="F:ATP binding"/>
    <property type="evidence" value="ECO:0007669"/>
    <property type="project" value="UniProtKB-KW"/>
</dbReference>
<dbReference type="SUPFAM" id="SSF52317">
    <property type="entry name" value="Class I glutamine amidotransferase-like"/>
    <property type="match status" value="1"/>
</dbReference>
<dbReference type="InterPro" id="IPR029062">
    <property type="entry name" value="Class_I_gatase-like"/>
</dbReference>
<organism evidence="11 12">
    <name type="scientific">Eiseniibacteriota bacterium</name>
    <dbReference type="NCBI Taxonomy" id="2212470"/>
    <lineage>
        <taxon>Bacteria</taxon>
        <taxon>Candidatus Eiseniibacteriota</taxon>
    </lineage>
</organism>
<keyword evidence="6" id="KW-0067">ATP-binding</keyword>
<keyword evidence="7" id="KW-0315">Glutamine amidotransferase</keyword>
<dbReference type="NCBIfam" id="NF004836">
    <property type="entry name" value="PRK06186.1"/>
    <property type="match status" value="1"/>
</dbReference>
<comment type="catalytic activity">
    <reaction evidence="9">
        <text>UTP + L-glutamine + ATP + H2O = CTP + L-glutamate + ADP + phosphate + 2 H(+)</text>
        <dbReference type="Rhea" id="RHEA:26426"/>
        <dbReference type="ChEBI" id="CHEBI:15377"/>
        <dbReference type="ChEBI" id="CHEBI:15378"/>
        <dbReference type="ChEBI" id="CHEBI:29985"/>
        <dbReference type="ChEBI" id="CHEBI:30616"/>
        <dbReference type="ChEBI" id="CHEBI:37563"/>
        <dbReference type="ChEBI" id="CHEBI:43474"/>
        <dbReference type="ChEBI" id="CHEBI:46398"/>
        <dbReference type="ChEBI" id="CHEBI:58359"/>
        <dbReference type="ChEBI" id="CHEBI:456216"/>
        <dbReference type="EC" id="6.3.4.2"/>
    </reaction>
</comment>
<evidence type="ECO:0000256" key="9">
    <source>
        <dbReference type="ARBA" id="ARBA00047781"/>
    </source>
</evidence>
<dbReference type="GO" id="GO:0044210">
    <property type="term" value="P:'de novo' CTP biosynthetic process"/>
    <property type="evidence" value="ECO:0007669"/>
    <property type="project" value="UniProtKB-UniPathway"/>
</dbReference>
<gene>
    <name evidence="11" type="ORF">E6K78_03585</name>
</gene>
<dbReference type="Proteomes" id="UP000316609">
    <property type="component" value="Unassembled WGS sequence"/>
</dbReference>
<dbReference type="UniPathway" id="UPA00159">
    <property type="reaction ID" value="UER00277"/>
</dbReference>
<evidence type="ECO:0000313" key="11">
    <source>
        <dbReference type="EMBL" id="TMQ67723.1"/>
    </source>
</evidence>